<dbReference type="EMBL" id="CP025958">
    <property type="protein sequence ID" value="AWM38338.1"/>
    <property type="molecule type" value="Genomic_DNA"/>
</dbReference>
<name>A0A2Z3GY47_9BACT</name>
<dbReference type="CDD" id="cd06849">
    <property type="entry name" value="lipoyl_domain"/>
    <property type="match status" value="1"/>
</dbReference>
<gene>
    <name evidence="2" type="ORF">C1280_15975</name>
</gene>
<proteinExistence type="predicted"/>
<dbReference type="InterPro" id="IPR000089">
    <property type="entry name" value="Biotin_lipoyl"/>
</dbReference>
<evidence type="ECO:0000313" key="2">
    <source>
        <dbReference type="EMBL" id="AWM38338.1"/>
    </source>
</evidence>
<feature type="domain" description="Lipoyl-binding" evidence="1">
    <location>
        <begin position="8"/>
        <end position="75"/>
    </location>
</feature>
<sequence length="81" mass="8576">MPEPRRTAITLPDLGSARVVFSLWHVRIGDSVAEGDRVAEVLIPGATFDVPAPATGRLVETFVLPNDPLSPGAALGTVREE</sequence>
<accession>A0A2Z3GY47</accession>
<protein>
    <submittedName>
        <fullName evidence="2">Biotin attachment protein</fullName>
    </submittedName>
</protein>
<dbReference type="OrthoDB" id="292232at2"/>
<evidence type="ECO:0000313" key="3">
    <source>
        <dbReference type="Proteomes" id="UP000245802"/>
    </source>
</evidence>
<dbReference type="Pfam" id="PF00364">
    <property type="entry name" value="Biotin_lipoyl"/>
    <property type="match status" value="1"/>
</dbReference>
<evidence type="ECO:0000259" key="1">
    <source>
        <dbReference type="Pfam" id="PF00364"/>
    </source>
</evidence>
<dbReference type="RefSeq" id="WP_010051715.1">
    <property type="nucleotide sequence ID" value="NZ_CP025958.1"/>
</dbReference>
<dbReference type="InterPro" id="IPR011053">
    <property type="entry name" value="Single_hybrid_motif"/>
</dbReference>
<dbReference type="Gene3D" id="2.40.50.100">
    <property type="match status" value="1"/>
</dbReference>
<dbReference type="KEGG" id="gog:C1280_15975"/>
<reference evidence="2 3" key="1">
    <citation type="submission" date="2018-01" db="EMBL/GenBank/DDBJ databases">
        <title>G. obscuriglobus.</title>
        <authorList>
            <person name="Franke J."/>
            <person name="Blomberg W."/>
            <person name="Selmecki A."/>
        </authorList>
    </citation>
    <scope>NUCLEOTIDE SEQUENCE [LARGE SCALE GENOMIC DNA]</scope>
    <source>
        <strain evidence="2 3">DSM 5831</strain>
    </source>
</reference>
<dbReference type="Proteomes" id="UP000245802">
    <property type="component" value="Chromosome"/>
</dbReference>
<dbReference type="SUPFAM" id="SSF51230">
    <property type="entry name" value="Single hybrid motif"/>
    <property type="match status" value="1"/>
</dbReference>
<organism evidence="2 3">
    <name type="scientific">Gemmata obscuriglobus</name>
    <dbReference type="NCBI Taxonomy" id="114"/>
    <lineage>
        <taxon>Bacteria</taxon>
        <taxon>Pseudomonadati</taxon>
        <taxon>Planctomycetota</taxon>
        <taxon>Planctomycetia</taxon>
        <taxon>Gemmatales</taxon>
        <taxon>Gemmataceae</taxon>
        <taxon>Gemmata</taxon>
    </lineage>
</organism>
<dbReference type="AlphaFoldDB" id="A0A2Z3GY47"/>
<keyword evidence="3" id="KW-1185">Reference proteome</keyword>